<sequence length="80" mass="8635">MESLTRRTTRPAIFLFLFLFISLNLSATINSAPNANEPINSHLRKLLGRPGAALTPPPKANPSKHFEVPPAPPPPPDNGT</sequence>
<feature type="compositionally biased region" description="Pro residues" evidence="1">
    <location>
        <begin position="69"/>
        <end position="80"/>
    </location>
</feature>
<gene>
    <name evidence="3" type="ORF">MKW94_022301</name>
</gene>
<accession>A0AA41VZN4</accession>
<comment type="caution">
    <text evidence="3">The sequence shown here is derived from an EMBL/GenBank/DDBJ whole genome shotgun (WGS) entry which is preliminary data.</text>
</comment>
<keyword evidence="4" id="KW-1185">Reference proteome</keyword>
<keyword evidence="2" id="KW-0732">Signal</keyword>
<evidence type="ECO:0000313" key="3">
    <source>
        <dbReference type="EMBL" id="MCL7050123.1"/>
    </source>
</evidence>
<dbReference type="AlphaFoldDB" id="A0AA41VZN4"/>
<protein>
    <submittedName>
        <fullName evidence="3">Uncharacterized protein</fullName>
    </submittedName>
</protein>
<evidence type="ECO:0000256" key="2">
    <source>
        <dbReference type="SAM" id="SignalP"/>
    </source>
</evidence>
<dbReference type="Proteomes" id="UP001177140">
    <property type="component" value="Unassembled WGS sequence"/>
</dbReference>
<reference evidence="3" key="1">
    <citation type="submission" date="2022-03" db="EMBL/GenBank/DDBJ databases">
        <title>A functionally conserved STORR gene fusion in Papaver species that diverged 16.8 million years ago.</title>
        <authorList>
            <person name="Catania T."/>
        </authorList>
    </citation>
    <scope>NUCLEOTIDE SEQUENCE</scope>
    <source>
        <strain evidence="3">S-191538</strain>
    </source>
</reference>
<organism evidence="3 4">
    <name type="scientific">Papaver nudicaule</name>
    <name type="common">Iceland poppy</name>
    <dbReference type="NCBI Taxonomy" id="74823"/>
    <lineage>
        <taxon>Eukaryota</taxon>
        <taxon>Viridiplantae</taxon>
        <taxon>Streptophyta</taxon>
        <taxon>Embryophyta</taxon>
        <taxon>Tracheophyta</taxon>
        <taxon>Spermatophyta</taxon>
        <taxon>Magnoliopsida</taxon>
        <taxon>Ranunculales</taxon>
        <taxon>Papaveraceae</taxon>
        <taxon>Papaveroideae</taxon>
        <taxon>Papaver</taxon>
    </lineage>
</organism>
<feature type="signal peptide" evidence="2">
    <location>
        <begin position="1"/>
        <end position="26"/>
    </location>
</feature>
<dbReference type="EMBL" id="JAJJMA010323924">
    <property type="protein sequence ID" value="MCL7050123.1"/>
    <property type="molecule type" value="Genomic_DNA"/>
</dbReference>
<proteinExistence type="predicted"/>
<feature type="chain" id="PRO_5041218331" evidence="2">
    <location>
        <begin position="27"/>
        <end position="80"/>
    </location>
</feature>
<evidence type="ECO:0000256" key="1">
    <source>
        <dbReference type="SAM" id="MobiDB-lite"/>
    </source>
</evidence>
<evidence type="ECO:0000313" key="4">
    <source>
        <dbReference type="Proteomes" id="UP001177140"/>
    </source>
</evidence>
<feature type="region of interest" description="Disordered" evidence="1">
    <location>
        <begin position="46"/>
        <end position="80"/>
    </location>
</feature>
<name>A0AA41VZN4_PAPNU</name>